<dbReference type="AlphaFoldDB" id="A0A7G9G7L6"/>
<organism evidence="2 3">
    <name type="scientific">Qiania dongpingensis</name>
    <dbReference type="NCBI Taxonomy" id="2763669"/>
    <lineage>
        <taxon>Bacteria</taxon>
        <taxon>Bacillati</taxon>
        <taxon>Bacillota</taxon>
        <taxon>Clostridia</taxon>
        <taxon>Lachnospirales</taxon>
        <taxon>Lachnospiraceae</taxon>
        <taxon>Qiania</taxon>
    </lineage>
</organism>
<evidence type="ECO:0008006" key="4">
    <source>
        <dbReference type="Google" id="ProtNLM"/>
    </source>
</evidence>
<keyword evidence="3" id="KW-1185">Reference proteome</keyword>
<keyword evidence="1" id="KW-0812">Transmembrane</keyword>
<feature type="transmembrane region" description="Helical" evidence="1">
    <location>
        <begin position="500"/>
        <end position="522"/>
    </location>
</feature>
<feature type="transmembrane region" description="Helical" evidence="1">
    <location>
        <begin position="373"/>
        <end position="396"/>
    </location>
</feature>
<dbReference type="InterPro" id="IPR031599">
    <property type="entry name" value="ABC_tran_2"/>
</dbReference>
<feature type="transmembrane region" description="Helical" evidence="1">
    <location>
        <begin position="36"/>
        <end position="55"/>
    </location>
</feature>
<dbReference type="EMBL" id="CP060634">
    <property type="protein sequence ID" value="QNM06798.1"/>
    <property type="molecule type" value="Genomic_DNA"/>
</dbReference>
<feature type="transmembrane region" description="Helical" evidence="1">
    <location>
        <begin position="328"/>
        <end position="353"/>
    </location>
</feature>
<feature type="transmembrane region" description="Helical" evidence="1">
    <location>
        <begin position="428"/>
        <end position="451"/>
    </location>
</feature>
<keyword evidence="1" id="KW-0472">Membrane</keyword>
<evidence type="ECO:0000256" key="1">
    <source>
        <dbReference type="SAM" id="Phobius"/>
    </source>
</evidence>
<dbReference type="RefSeq" id="WP_249304502.1">
    <property type="nucleotide sequence ID" value="NZ_CP060634.1"/>
</dbReference>
<feature type="transmembrane region" description="Helical" evidence="1">
    <location>
        <begin position="528"/>
        <end position="549"/>
    </location>
</feature>
<name>A0A7G9G7L6_9FIRM</name>
<feature type="transmembrane region" description="Helical" evidence="1">
    <location>
        <begin position="190"/>
        <end position="209"/>
    </location>
</feature>
<feature type="transmembrane region" description="Helical" evidence="1">
    <location>
        <begin position="120"/>
        <end position="144"/>
    </location>
</feature>
<dbReference type="Proteomes" id="UP000515823">
    <property type="component" value="Chromosome"/>
</dbReference>
<feature type="transmembrane region" description="Helical" evidence="1">
    <location>
        <begin position="255"/>
        <end position="276"/>
    </location>
</feature>
<sequence length="564" mass="61804">MRKYLILTRKLLKSGLGGFAASGKNKKKKRNLSQGAMWLILLVCLIPMIGMLYKAGGGAYGLLAPIGQEGVALELAFFAGSIMNLMLGFPMIISVFYMTGDIEKLLYLPLHPWQIVGAKFTVSLLYTYLTSLYFLCPFLVGYGIASGAGAMFWIFIVIAVILLPVMPLVYSAILSMIIMRVFKKAKNKDFLSVISVILSLVLAFGISSFTSSMGNMGNQQLMDMLMKGRNSLMGLMNGIFPSLRFLEKGVAEGSILSMLIFLGITALALVVFFLIAQRLYFAGAMGMRETTARRKAVSSKESNKLNRRRSPRQAYLLKELRLLIRTPIYFMNCVMLVFLWPLFFLIPLVLQFSKSGGIDIGGLLSALNLGSTGASAVVLFGVLCISLGAGLFNYVAGTAISREGKNFQFMKAIPVSFRTQLQAKLLSGLYIGVGGTTLYCLIILLVLMGGFGLPVWILPFALIGSVLANLIQCLIQLFMDLFHPKLTWESEQQAVKQNMNVMVGMLLNLIAGVGIGMLIFWLYKILSIPLIAYAAAACVLLAAISFALYKGVMAYGIRRIENLE</sequence>
<gene>
    <name evidence="2" type="ORF">H9Q78_06715</name>
</gene>
<dbReference type="KEGG" id="qdo:H9Q78_06715"/>
<proteinExistence type="predicted"/>
<feature type="transmembrane region" description="Helical" evidence="1">
    <location>
        <begin position="457"/>
        <end position="479"/>
    </location>
</feature>
<keyword evidence="1" id="KW-1133">Transmembrane helix</keyword>
<feature type="transmembrane region" description="Helical" evidence="1">
    <location>
        <begin position="75"/>
        <end position="99"/>
    </location>
</feature>
<reference evidence="2 3" key="1">
    <citation type="submission" date="2020-08" db="EMBL/GenBank/DDBJ databases">
        <authorList>
            <person name="Liu C."/>
            <person name="Sun Q."/>
        </authorList>
    </citation>
    <scope>NUCLEOTIDE SEQUENCE [LARGE SCALE GENOMIC DNA]</scope>
    <source>
        <strain evidence="2 3">NSJ-38</strain>
    </source>
</reference>
<evidence type="ECO:0000313" key="2">
    <source>
        <dbReference type="EMBL" id="QNM06798.1"/>
    </source>
</evidence>
<evidence type="ECO:0000313" key="3">
    <source>
        <dbReference type="Proteomes" id="UP000515823"/>
    </source>
</evidence>
<accession>A0A7G9G7L6</accession>
<feature type="transmembrane region" description="Helical" evidence="1">
    <location>
        <begin position="150"/>
        <end position="178"/>
    </location>
</feature>
<protein>
    <recommendedName>
        <fullName evidence="4">ABC-2 type transport system permease protein</fullName>
    </recommendedName>
</protein>
<dbReference type="Pfam" id="PF16949">
    <property type="entry name" value="ABC_tran_2"/>
    <property type="match status" value="1"/>
</dbReference>